<feature type="domain" description="Endonuclease/exonuclease/phosphatase" evidence="1">
    <location>
        <begin position="8"/>
        <end position="231"/>
    </location>
</feature>
<evidence type="ECO:0000313" key="2">
    <source>
        <dbReference type="EMBL" id="PIP57886.1"/>
    </source>
</evidence>
<dbReference type="Proteomes" id="UP000229847">
    <property type="component" value="Unassembled WGS sequence"/>
</dbReference>
<name>A0A2H0BJL8_9BACT</name>
<dbReference type="InterPro" id="IPR005135">
    <property type="entry name" value="Endo/exonuclease/phosphatase"/>
</dbReference>
<dbReference type="InterPro" id="IPR036691">
    <property type="entry name" value="Endo/exonu/phosph_ase_sf"/>
</dbReference>
<dbReference type="PANTHER" id="PTHR16320">
    <property type="entry name" value="SPHINGOMYELINASE FAMILY MEMBER"/>
    <property type="match status" value="1"/>
</dbReference>
<evidence type="ECO:0000313" key="3">
    <source>
        <dbReference type="Proteomes" id="UP000229847"/>
    </source>
</evidence>
<protein>
    <recommendedName>
        <fullName evidence="1">Endonuclease/exonuclease/phosphatase domain-containing protein</fullName>
    </recommendedName>
</protein>
<organism evidence="2 3">
    <name type="scientific">Candidatus Woesebacteria bacterium CG22_combo_CG10-13_8_21_14_all_39_10</name>
    <dbReference type="NCBI Taxonomy" id="1975059"/>
    <lineage>
        <taxon>Bacteria</taxon>
        <taxon>Candidatus Woeseibacteriota</taxon>
    </lineage>
</organism>
<proteinExistence type="predicted"/>
<evidence type="ECO:0000259" key="1">
    <source>
        <dbReference type="Pfam" id="PF03372"/>
    </source>
</evidence>
<gene>
    <name evidence="2" type="ORF">COX03_00700</name>
</gene>
<reference evidence="2 3" key="1">
    <citation type="submission" date="2017-09" db="EMBL/GenBank/DDBJ databases">
        <title>Depth-based differentiation of microbial function through sediment-hosted aquifers and enrichment of novel symbionts in the deep terrestrial subsurface.</title>
        <authorList>
            <person name="Probst A.J."/>
            <person name="Ladd B."/>
            <person name="Jarett J.K."/>
            <person name="Geller-Mcgrath D.E."/>
            <person name="Sieber C.M."/>
            <person name="Emerson J.B."/>
            <person name="Anantharaman K."/>
            <person name="Thomas B.C."/>
            <person name="Malmstrom R."/>
            <person name="Stieglmeier M."/>
            <person name="Klingl A."/>
            <person name="Woyke T."/>
            <person name="Ryan C.M."/>
            <person name="Banfield J.F."/>
        </authorList>
    </citation>
    <scope>NUCLEOTIDE SEQUENCE [LARGE SCALE GENOMIC DNA]</scope>
    <source>
        <strain evidence="2">CG22_combo_CG10-13_8_21_14_all_39_10</strain>
    </source>
</reference>
<dbReference type="PANTHER" id="PTHR16320:SF23">
    <property type="entry name" value="SPHINGOMYELINASE C 1"/>
    <property type="match status" value="1"/>
</dbReference>
<accession>A0A2H0BJL8</accession>
<dbReference type="Gene3D" id="3.60.10.10">
    <property type="entry name" value="Endonuclease/exonuclease/phosphatase"/>
    <property type="match status" value="1"/>
</dbReference>
<comment type="caution">
    <text evidence="2">The sequence shown here is derived from an EMBL/GenBank/DDBJ whole genome shotgun (WGS) entry which is preliminary data.</text>
</comment>
<dbReference type="GO" id="GO:0004767">
    <property type="term" value="F:sphingomyelin phosphodiesterase activity"/>
    <property type="evidence" value="ECO:0007669"/>
    <property type="project" value="InterPro"/>
</dbReference>
<dbReference type="InterPro" id="IPR038772">
    <property type="entry name" value="Sph/SMPD2-like"/>
</dbReference>
<dbReference type="AlphaFoldDB" id="A0A2H0BJL8"/>
<dbReference type="SUPFAM" id="SSF56219">
    <property type="entry name" value="DNase I-like"/>
    <property type="match status" value="1"/>
</dbReference>
<dbReference type="EMBL" id="PCSW01000021">
    <property type="protein sequence ID" value="PIP57886.1"/>
    <property type="molecule type" value="Genomic_DNA"/>
</dbReference>
<sequence length="267" mass="31085">MKIKIFSLNTLGVPFSPNRKIRIGLIQNYIKKTSPDFVMFQECGDIFLLRNLKKNLDGLYNFHPNTFSGLINRHGALLFLSKRPIKSYEFRKYSSSAGPYLPFSFAEYLSQKGVQICKIEIDGKKITLLNTHLSASFFNNQKEYIHIKVQLDELINLIKEISLAEKIITGGDFNFPPENQLYRYFIDATNMVDPLFGKNLFTHTKENLNIKPIFRKLVWANKREDYIFLKGISDNHIFQQICDQKFNYNGKIYDLSDHYGILTTITL</sequence>
<dbReference type="Pfam" id="PF03372">
    <property type="entry name" value="Exo_endo_phos"/>
    <property type="match status" value="1"/>
</dbReference>